<comment type="pathway">
    <text evidence="10">Cofactor metabolism; coenzyme M-coenzyme B heterodisulfide reduction; coenzyme B and coenzyme M from coenzyme M-coenzyme B heterodisulfide: step 1/1.</text>
</comment>
<dbReference type="EMBL" id="JAWDKA010000002">
    <property type="protein sequence ID" value="MDV0441374.1"/>
    <property type="molecule type" value="Genomic_DNA"/>
</dbReference>
<evidence type="ECO:0000256" key="5">
    <source>
        <dbReference type="ARBA" id="ARBA00022723"/>
    </source>
</evidence>
<evidence type="ECO:0000256" key="6">
    <source>
        <dbReference type="ARBA" id="ARBA00022827"/>
    </source>
</evidence>
<dbReference type="GO" id="GO:0016491">
    <property type="term" value="F:oxidoreductase activity"/>
    <property type="evidence" value="ECO:0007669"/>
    <property type="project" value="UniProtKB-UniRule"/>
</dbReference>
<accession>A0AAE4MBW5</accession>
<dbReference type="PROSITE" id="PS00198">
    <property type="entry name" value="4FE4S_FER_1"/>
    <property type="match status" value="1"/>
</dbReference>
<dbReference type="InterPro" id="IPR039650">
    <property type="entry name" value="HdrA-like"/>
</dbReference>
<dbReference type="InterPro" id="IPR036188">
    <property type="entry name" value="FAD/NAD-bd_sf"/>
</dbReference>
<comment type="cofactor">
    <cofactor evidence="1 10">
        <name>FAD</name>
        <dbReference type="ChEBI" id="CHEBI:57692"/>
    </cofactor>
</comment>
<dbReference type="PROSITE" id="PS51379">
    <property type="entry name" value="4FE4S_FER_2"/>
    <property type="match status" value="2"/>
</dbReference>
<evidence type="ECO:0000256" key="4">
    <source>
        <dbReference type="ARBA" id="ARBA00022630"/>
    </source>
</evidence>
<evidence type="ECO:0000313" key="13">
    <source>
        <dbReference type="Proteomes" id="UP001273136"/>
    </source>
</evidence>
<evidence type="ECO:0000313" key="12">
    <source>
        <dbReference type="EMBL" id="MDV0441374.1"/>
    </source>
</evidence>
<dbReference type="RefSeq" id="WP_338093768.1">
    <property type="nucleotide sequence ID" value="NZ_JAWDKA010000002.1"/>
</dbReference>
<reference evidence="12" key="1">
    <citation type="submission" date="2023-06" db="EMBL/GenBank/DDBJ databases">
        <title>Genome sequence of Methancorpusculaceae sp. Ag1.</title>
        <authorList>
            <person name="Protasov E."/>
            <person name="Platt K."/>
            <person name="Poehlein A."/>
            <person name="Daniel R."/>
            <person name="Brune A."/>
        </authorList>
    </citation>
    <scope>NUCLEOTIDE SEQUENCE</scope>
    <source>
        <strain evidence="12">Ag1</strain>
    </source>
</reference>
<evidence type="ECO:0000256" key="1">
    <source>
        <dbReference type="ARBA" id="ARBA00001974"/>
    </source>
</evidence>
<comment type="similarity">
    <text evidence="2 10">Belongs to the HdrA family.</text>
</comment>
<dbReference type="InterPro" id="IPR023753">
    <property type="entry name" value="FAD/NAD-binding_dom"/>
</dbReference>
<protein>
    <recommendedName>
        <fullName evidence="10">CoB--CoM heterodisulfide reductase iron-sulfur subunit A</fullName>
        <ecNumber evidence="10">1.8.-.-</ecNumber>
    </recommendedName>
</protein>
<proteinExistence type="inferred from homology"/>
<keyword evidence="7 10" id="KW-0560">Oxidoreductase</keyword>
<dbReference type="PANTHER" id="PTHR43498">
    <property type="entry name" value="FERREDOXIN:COB-COM HETERODISULFIDE REDUCTASE SUBUNIT A"/>
    <property type="match status" value="1"/>
</dbReference>
<dbReference type="EC" id="1.8.-.-" evidence="10"/>
<comment type="function">
    <text evidence="10">Part of a complex that catalyzes the reversible reduction of CoM-S-S-CoB to the thiol-coenzymes H-S-CoM (coenzyme M) and H-S-CoB (coenzyme B).</text>
</comment>
<sequence length="431" mass="46883">MSGTDVVVIGAGVAGIQAAMDIANHNIHVWLVEREPTIGGHMGMLDKTFPTNDCSMCILSPKMAEVGRHPNITLLTLSEVEKIEGTVGDFTVSITKYPRYIREADCTGCGDCTNICPVEVYNKFDAGLGVRKAIYKPHAQVVPNWAVKDNLHCIECGLCYEVCGKNAVLHTDEDAVKTITVNAAAVVIATGYTLFDAQKKQQFGYLRYPDVITSIEFERMINAGGPTLGEVRRMSNGERPNSVVFVQCVGSRDISIGRNYCSCVCCMYALKNSMLIKEHYPDTEVTILYNDLRAYGKGYEEYAERAKQMGVNIVRAFPGEIQQTRTNLVLPIEDTETGEFKNLEADLVVLSVGMEPLPDTIHLAKSLGLSLDENNFLSSADMKLNPAGTIRPGIYIAGAAVSPKDIPDSVISGGAAAMKATIDSYSSEEKP</sequence>
<evidence type="ECO:0000256" key="7">
    <source>
        <dbReference type="ARBA" id="ARBA00023002"/>
    </source>
</evidence>
<keyword evidence="3 10" id="KW-0004">4Fe-4S</keyword>
<dbReference type="AlphaFoldDB" id="A0AAE4MBW5"/>
<dbReference type="GO" id="GO:0046872">
    <property type="term" value="F:metal ion binding"/>
    <property type="evidence" value="ECO:0007669"/>
    <property type="project" value="UniProtKB-KW"/>
</dbReference>
<comment type="cofactor">
    <cofactor evidence="10">
        <name>[4Fe-4S] cluster</name>
        <dbReference type="ChEBI" id="CHEBI:49883"/>
    </cofactor>
</comment>
<gene>
    <name evidence="12" type="ORF">McpAg1_05600</name>
</gene>
<keyword evidence="8 10" id="KW-0408">Iron</keyword>
<keyword evidence="9 10" id="KW-0411">Iron-sulfur</keyword>
<dbReference type="Pfam" id="PF07992">
    <property type="entry name" value="Pyr_redox_2"/>
    <property type="match status" value="1"/>
</dbReference>
<dbReference type="InterPro" id="IPR017896">
    <property type="entry name" value="4Fe4S_Fe-S-bd"/>
</dbReference>
<comment type="caution">
    <text evidence="12">The sequence shown here is derived from an EMBL/GenBank/DDBJ whole genome shotgun (WGS) entry which is preliminary data.</text>
</comment>
<evidence type="ECO:0000256" key="3">
    <source>
        <dbReference type="ARBA" id="ARBA00022485"/>
    </source>
</evidence>
<organism evidence="12 13">
    <name type="scientific">Methanorbis furvi</name>
    <dbReference type="NCBI Taxonomy" id="3028299"/>
    <lineage>
        <taxon>Archaea</taxon>
        <taxon>Methanobacteriati</taxon>
        <taxon>Methanobacteriota</taxon>
        <taxon>Stenosarchaea group</taxon>
        <taxon>Methanomicrobia</taxon>
        <taxon>Methanomicrobiales</taxon>
        <taxon>Methanocorpusculaceae</taxon>
        <taxon>Methanorbis</taxon>
    </lineage>
</organism>
<dbReference type="GO" id="GO:0051539">
    <property type="term" value="F:4 iron, 4 sulfur cluster binding"/>
    <property type="evidence" value="ECO:0007669"/>
    <property type="project" value="UniProtKB-UniRule"/>
</dbReference>
<keyword evidence="4 10" id="KW-0285">Flavoprotein</keyword>
<evidence type="ECO:0000256" key="2">
    <source>
        <dbReference type="ARBA" id="ARBA00006561"/>
    </source>
</evidence>
<evidence type="ECO:0000256" key="10">
    <source>
        <dbReference type="RuleBase" id="RU366072"/>
    </source>
</evidence>
<evidence type="ECO:0000256" key="8">
    <source>
        <dbReference type="ARBA" id="ARBA00023004"/>
    </source>
</evidence>
<evidence type="ECO:0000259" key="11">
    <source>
        <dbReference type="PROSITE" id="PS51379"/>
    </source>
</evidence>
<dbReference type="PRINTS" id="PR00420">
    <property type="entry name" value="RNGMNOXGNASE"/>
</dbReference>
<keyword evidence="6 10" id="KW-0274">FAD</keyword>
<dbReference type="SUPFAM" id="SSF51905">
    <property type="entry name" value="FAD/NAD(P)-binding domain"/>
    <property type="match status" value="1"/>
</dbReference>
<keyword evidence="13" id="KW-1185">Reference proteome</keyword>
<name>A0AAE4MBW5_9EURY</name>
<dbReference type="PANTHER" id="PTHR43498:SF1">
    <property type="entry name" value="COB--COM HETERODISULFIDE REDUCTASE IRON-SULFUR SUBUNIT A"/>
    <property type="match status" value="1"/>
</dbReference>
<dbReference type="Proteomes" id="UP001273136">
    <property type="component" value="Unassembled WGS sequence"/>
</dbReference>
<keyword evidence="5 10" id="KW-0479">Metal-binding</keyword>
<feature type="domain" description="4Fe-4S ferredoxin-type" evidence="11">
    <location>
        <begin position="143"/>
        <end position="173"/>
    </location>
</feature>
<dbReference type="Gene3D" id="3.30.70.20">
    <property type="match status" value="1"/>
</dbReference>
<evidence type="ECO:0000256" key="9">
    <source>
        <dbReference type="ARBA" id="ARBA00023014"/>
    </source>
</evidence>
<comment type="subunit">
    <text evidence="10">The ferredoxin:CoB-CoM heterodisulfide reductase is composed of three subunits; HdrA, HdrB and HdrC.</text>
</comment>
<dbReference type="InterPro" id="IPR017900">
    <property type="entry name" value="4Fe4S_Fe_S_CS"/>
</dbReference>
<dbReference type="Gene3D" id="3.50.50.60">
    <property type="entry name" value="FAD/NAD(P)-binding domain"/>
    <property type="match status" value="2"/>
</dbReference>
<feature type="domain" description="4Fe-4S ferredoxin-type" evidence="11">
    <location>
        <begin position="97"/>
        <end position="127"/>
    </location>
</feature>